<feature type="compositionally biased region" description="Basic and acidic residues" evidence="3">
    <location>
        <begin position="134"/>
        <end position="143"/>
    </location>
</feature>
<feature type="region of interest" description="Disordered" evidence="3">
    <location>
        <begin position="48"/>
        <end position="370"/>
    </location>
</feature>
<dbReference type="Pfam" id="PF13855">
    <property type="entry name" value="LRR_8"/>
    <property type="match status" value="1"/>
</dbReference>
<sequence>MDHPNEQGSHIPVRGSLSRLSKLPMPRAMASTDNLKLSARASTVLDIHHDDLRKTSHLPRPTGPPTPLGENFNQSIRSRYGWTDKPATLRSRSPVRDALRDVQSSAMETTPPGTVSDGPVFEAGNENPTSAKSGLKDMPRPRELSPTPSPTAARPDSPNKRPFRPPGRMSPTKDMTALPPVMSPGEIYTPPRAFVKGQRSRIAKPLREPRRTSSSALDMQSKEPSGVASSKYSSQTVKVKPTYGQKSLKSPTLTSKPSLSSIFKESPSSAKPSGKLAVSGVGSSPALLKPRSRGENTLAPSTPPKANSKAKRDAMLHQESPVATSKESQADTPRKSSAALRETIAKAKAARRKARESAGPAVVSSSETSSWPSGFAEDELSLAGDNHGLLRKRIQQATTSGYLNIAAMNLKQIPAEVMKMYDPEHLTTNWAELVDLTKLNAADNDLEELNEDMFPEITRDDGEVNHQFLGLEILDLHRNRLSRLPQGLSLLERLHTLNLSGNKLTNDTLDIISQIPKLRELFLADNSIEGELDLKRSGSNNCSYLENLEVLDLHGNAVSSFDAEGLLMFKNLRILNVAGNKLSCLDWQLLSTSTLTELNLSKNRFSGVLFSTGDLLFKELRNLDASYNELEKLIADDNEDGTVFSNIRTLNLTGNKLTSLPSFKNFTDLVTLQLADNKLSDIPSDITQLESLKSADFANNDIRLIPAELATMANLTSINLVGNPLREKKYLTMGATDLKLDLEKKLDPTEPGNNSSETNFGGAVSTSQYRFTPSNGILDLSSQALSAIPMELIDLTSEVQTLKLSNNELSSFPIDLLSHPSLKYSLQSLDLSHNPQLHPTDYLTSELFMPNLKSLYIVSTGLTSLDALTTHLRAPELREINISCHRLAGHVPWVRAWWPKVTTLLATDNWFTSVDVEGVRGLEVLDIRNNEIEALPAKVGLLGNVPGGKGKTPGRLRVLEVSGNRFRVPRLVVVEKGTEAVLKDLRRMIKAEEVTDEWRDVL</sequence>
<dbReference type="STRING" id="5601.A0A0D2F8Q5"/>
<dbReference type="GO" id="GO:0005737">
    <property type="term" value="C:cytoplasm"/>
    <property type="evidence" value="ECO:0007669"/>
    <property type="project" value="TreeGrafter"/>
</dbReference>
<keyword evidence="5" id="KW-1185">Reference proteome</keyword>
<organism evidence="4 5">
    <name type="scientific">Phialophora macrospora</name>
    <dbReference type="NCBI Taxonomy" id="1851006"/>
    <lineage>
        <taxon>Eukaryota</taxon>
        <taxon>Fungi</taxon>
        <taxon>Dikarya</taxon>
        <taxon>Ascomycota</taxon>
        <taxon>Pezizomycotina</taxon>
        <taxon>Eurotiomycetes</taxon>
        <taxon>Chaetothyriomycetidae</taxon>
        <taxon>Chaetothyriales</taxon>
        <taxon>Herpotrichiellaceae</taxon>
        <taxon>Phialophora</taxon>
    </lineage>
</organism>
<feature type="region of interest" description="Disordered" evidence="3">
    <location>
        <begin position="1"/>
        <end position="25"/>
    </location>
</feature>
<feature type="compositionally biased region" description="Polar residues" evidence="3">
    <location>
        <begin position="102"/>
        <end position="113"/>
    </location>
</feature>
<feature type="compositionally biased region" description="Polar residues" evidence="3">
    <location>
        <begin position="227"/>
        <end position="237"/>
    </location>
</feature>
<dbReference type="EMBL" id="KN846961">
    <property type="protein sequence ID" value="KIW64403.1"/>
    <property type="molecule type" value="Genomic_DNA"/>
</dbReference>
<dbReference type="Pfam" id="PF12799">
    <property type="entry name" value="LRR_4"/>
    <property type="match status" value="1"/>
</dbReference>
<gene>
    <name evidence="4" type="ORF">PV04_09338</name>
</gene>
<keyword evidence="2" id="KW-0677">Repeat</keyword>
<name>A0A0D2F8Q5_9EURO</name>
<accession>A0A0D2F8Q5</accession>
<dbReference type="Gene3D" id="3.80.10.10">
    <property type="entry name" value="Ribonuclease Inhibitor"/>
    <property type="match status" value="4"/>
</dbReference>
<evidence type="ECO:0000313" key="4">
    <source>
        <dbReference type="EMBL" id="KIW64403.1"/>
    </source>
</evidence>
<proteinExistence type="predicted"/>
<dbReference type="InterPro" id="IPR001611">
    <property type="entry name" value="Leu-rich_rpt"/>
</dbReference>
<dbReference type="InterPro" id="IPR025875">
    <property type="entry name" value="Leu-rich_rpt_4"/>
</dbReference>
<dbReference type="PROSITE" id="PS51450">
    <property type="entry name" value="LRR"/>
    <property type="match status" value="4"/>
</dbReference>
<dbReference type="InterPro" id="IPR050216">
    <property type="entry name" value="LRR_domain-containing"/>
</dbReference>
<reference evidence="4 5" key="1">
    <citation type="submission" date="2015-01" db="EMBL/GenBank/DDBJ databases">
        <title>The Genome Sequence of Capronia semiimmersa CBS27337.</title>
        <authorList>
            <consortium name="The Broad Institute Genomics Platform"/>
            <person name="Cuomo C."/>
            <person name="de Hoog S."/>
            <person name="Gorbushina A."/>
            <person name="Stielow B."/>
            <person name="Teixiera M."/>
            <person name="Abouelleil A."/>
            <person name="Chapman S.B."/>
            <person name="Priest M."/>
            <person name="Young S.K."/>
            <person name="Wortman J."/>
            <person name="Nusbaum C."/>
            <person name="Birren B."/>
        </authorList>
    </citation>
    <scope>NUCLEOTIDE SEQUENCE [LARGE SCALE GENOMIC DNA]</scope>
    <source>
        <strain evidence="4 5">CBS 27337</strain>
    </source>
</reference>
<dbReference type="PANTHER" id="PTHR48051">
    <property type="match status" value="1"/>
</dbReference>
<dbReference type="HOGENOM" id="CLU_007408_0_0_1"/>
<dbReference type="SUPFAM" id="SSF52058">
    <property type="entry name" value="L domain-like"/>
    <property type="match status" value="2"/>
</dbReference>
<dbReference type="SMART" id="SM00369">
    <property type="entry name" value="LRR_TYP"/>
    <property type="match status" value="10"/>
</dbReference>
<dbReference type="InterPro" id="IPR032675">
    <property type="entry name" value="LRR_dom_sf"/>
</dbReference>
<evidence type="ECO:0008006" key="6">
    <source>
        <dbReference type="Google" id="ProtNLM"/>
    </source>
</evidence>
<dbReference type="PANTHER" id="PTHR48051:SF1">
    <property type="entry name" value="RAS SUPPRESSOR PROTEIN 1"/>
    <property type="match status" value="1"/>
</dbReference>
<evidence type="ECO:0000256" key="3">
    <source>
        <dbReference type="SAM" id="MobiDB-lite"/>
    </source>
</evidence>
<dbReference type="AlphaFoldDB" id="A0A0D2F8Q5"/>
<dbReference type="InterPro" id="IPR003591">
    <property type="entry name" value="Leu-rich_rpt_typical-subtyp"/>
</dbReference>
<evidence type="ECO:0000313" key="5">
    <source>
        <dbReference type="Proteomes" id="UP000054266"/>
    </source>
</evidence>
<protein>
    <recommendedName>
        <fullName evidence="6">Leucine-rich repeat-containing protein 40</fullName>
    </recommendedName>
</protein>
<feature type="compositionally biased region" description="Low complexity" evidence="3">
    <location>
        <begin position="246"/>
        <end position="261"/>
    </location>
</feature>
<keyword evidence="1" id="KW-0433">Leucine-rich repeat</keyword>
<dbReference type="SMART" id="SM00364">
    <property type="entry name" value="LRR_BAC"/>
    <property type="match status" value="5"/>
</dbReference>
<dbReference type="Proteomes" id="UP000054266">
    <property type="component" value="Unassembled WGS sequence"/>
</dbReference>
<evidence type="ECO:0000256" key="2">
    <source>
        <dbReference type="ARBA" id="ARBA00022737"/>
    </source>
</evidence>
<evidence type="ECO:0000256" key="1">
    <source>
        <dbReference type="ARBA" id="ARBA00022614"/>
    </source>
</evidence>